<evidence type="ECO:0000313" key="2">
    <source>
        <dbReference type="EMBL" id="GIX87280.1"/>
    </source>
</evidence>
<dbReference type="AlphaFoldDB" id="A0AAV4NQQ0"/>
<evidence type="ECO:0000313" key="3">
    <source>
        <dbReference type="Proteomes" id="UP001054945"/>
    </source>
</evidence>
<comment type="caution">
    <text evidence="2">The sequence shown here is derived from an EMBL/GenBank/DDBJ whole genome shotgun (WGS) entry which is preliminary data.</text>
</comment>
<accession>A0AAV4NQQ0</accession>
<keyword evidence="3" id="KW-1185">Reference proteome</keyword>
<feature type="compositionally biased region" description="Low complexity" evidence="1">
    <location>
        <begin position="37"/>
        <end position="48"/>
    </location>
</feature>
<evidence type="ECO:0000256" key="1">
    <source>
        <dbReference type="SAM" id="MobiDB-lite"/>
    </source>
</evidence>
<reference evidence="2 3" key="1">
    <citation type="submission" date="2021-06" db="EMBL/GenBank/DDBJ databases">
        <title>Caerostris extrusa draft genome.</title>
        <authorList>
            <person name="Kono N."/>
            <person name="Arakawa K."/>
        </authorList>
    </citation>
    <scope>NUCLEOTIDE SEQUENCE [LARGE SCALE GENOMIC DNA]</scope>
</reference>
<feature type="compositionally biased region" description="Basic and acidic residues" evidence="1">
    <location>
        <begin position="24"/>
        <end position="33"/>
    </location>
</feature>
<feature type="region of interest" description="Disordered" evidence="1">
    <location>
        <begin position="13"/>
        <end position="75"/>
    </location>
</feature>
<proteinExistence type="predicted"/>
<dbReference type="EMBL" id="BPLR01003669">
    <property type="protein sequence ID" value="GIX87280.1"/>
    <property type="molecule type" value="Genomic_DNA"/>
</dbReference>
<gene>
    <name evidence="2" type="ORF">CEXT_802701</name>
</gene>
<organism evidence="2 3">
    <name type="scientific">Caerostris extrusa</name>
    <name type="common">Bark spider</name>
    <name type="synonym">Caerostris bankana</name>
    <dbReference type="NCBI Taxonomy" id="172846"/>
    <lineage>
        <taxon>Eukaryota</taxon>
        <taxon>Metazoa</taxon>
        <taxon>Ecdysozoa</taxon>
        <taxon>Arthropoda</taxon>
        <taxon>Chelicerata</taxon>
        <taxon>Arachnida</taxon>
        <taxon>Araneae</taxon>
        <taxon>Araneomorphae</taxon>
        <taxon>Entelegynae</taxon>
        <taxon>Araneoidea</taxon>
        <taxon>Araneidae</taxon>
        <taxon>Caerostris</taxon>
    </lineage>
</organism>
<protein>
    <submittedName>
        <fullName evidence="2">Uncharacterized protein</fullName>
    </submittedName>
</protein>
<sequence length="118" mass="13229">MQKIEEERRFLSERILQRNLHPKGTSDAEEKGKSSKSKGGLLKRSTGSYSGSQHPDPERKGVANLGPRATSAGSASQIGFSEGWLRIELIWPKRSWNLILPNKIGWLYVVLFNEFGFG</sequence>
<dbReference type="Proteomes" id="UP001054945">
    <property type="component" value="Unassembled WGS sequence"/>
</dbReference>
<name>A0AAV4NQQ0_CAEEX</name>